<organism evidence="2 3">
    <name type="scientific">Methanolobus zinderi</name>
    <dbReference type="NCBI Taxonomy" id="536044"/>
    <lineage>
        <taxon>Archaea</taxon>
        <taxon>Methanobacteriati</taxon>
        <taxon>Methanobacteriota</taxon>
        <taxon>Stenosarchaea group</taxon>
        <taxon>Methanomicrobia</taxon>
        <taxon>Methanosarcinales</taxon>
        <taxon>Methanosarcinaceae</taxon>
        <taxon>Methanolobus</taxon>
    </lineage>
</organism>
<dbReference type="InterPro" id="IPR003607">
    <property type="entry name" value="HD/PDEase_dom"/>
</dbReference>
<sequence>MEKDNYQYFRKWFSQYVRSFYSDDPYIAQNIELKEDHSLRVCQNASLICGSEQLPDDELYLAMTIALFHDIGRFEQFQKYRTFKDSESENHALLGVNILRFEKVLSPLPSEEQEIICTAISHHNAKKLPQNLDRECLFHCRLVRDADKLDILKVLDDHYSMKDKSPNPALELGLPDIPEYSHYMVDDILNNRISSTAGVRTCNDLRLARLAWVFDMHFPETFRLVAEKGYIERTIAQLPQDPDIRRVRDHLNSCIDSVLSGKD</sequence>
<evidence type="ECO:0000259" key="1">
    <source>
        <dbReference type="PROSITE" id="PS51831"/>
    </source>
</evidence>
<dbReference type="NCBIfam" id="TIGR00277">
    <property type="entry name" value="HDIG"/>
    <property type="match status" value="1"/>
</dbReference>
<dbReference type="PROSITE" id="PS51831">
    <property type="entry name" value="HD"/>
    <property type="match status" value="1"/>
</dbReference>
<reference evidence="2 3" key="1">
    <citation type="submission" date="2020-06" db="EMBL/GenBank/DDBJ databases">
        <title>Methanolobus halotolerans sp. nov., isolated from a saline lake Tus in Siberia.</title>
        <authorList>
            <person name="Shen Y."/>
            <person name="Chen S.-C."/>
            <person name="Lai M.-C."/>
            <person name="Huang H.-H."/>
            <person name="Chiu H.-H."/>
            <person name="Tang S.-L."/>
            <person name="Rogozin D.Y."/>
            <person name="Degermendzhy A.G."/>
        </authorList>
    </citation>
    <scope>NUCLEOTIDE SEQUENCE [LARGE SCALE GENOMIC DNA]</scope>
    <source>
        <strain evidence="2 3">DSM 21339</strain>
    </source>
</reference>
<dbReference type="InterPro" id="IPR006675">
    <property type="entry name" value="HDIG_dom"/>
</dbReference>
<proteinExistence type="predicted"/>
<name>A0A7D5I4D3_9EURY</name>
<accession>A0A7D5I4D3</accession>
<dbReference type="SUPFAM" id="SSF109604">
    <property type="entry name" value="HD-domain/PDEase-like"/>
    <property type="match status" value="1"/>
</dbReference>
<dbReference type="KEGG" id="mzi:HWN40_04110"/>
<evidence type="ECO:0000313" key="2">
    <source>
        <dbReference type="EMBL" id="QLC49501.1"/>
    </source>
</evidence>
<feature type="domain" description="HD" evidence="1">
    <location>
        <begin position="34"/>
        <end position="152"/>
    </location>
</feature>
<gene>
    <name evidence="2" type="ORF">HWN40_04110</name>
</gene>
<dbReference type="Pfam" id="PF01966">
    <property type="entry name" value="HD"/>
    <property type="match status" value="1"/>
</dbReference>
<dbReference type="OrthoDB" id="134958at2157"/>
<dbReference type="GeneID" id="55820831"/>
<dbReference type="SMART" id="SM00471">
    <property type="entry name" value="HDc"/>
    <property type="match status" value="1"/>
</dbReference>
<dbReference type="AlphaFoldDB" id="A0A7D5I4D3"/>
<dbReference type="EMBL" id="CP058215">
    <property type="protein sequence ID" value="QLC49501.1"/>
    <property type="molecule type" value="Genomic_DNA"/>
</dbReference>
<protein>
    <submittedName>
        <fullName evidence="2">HD domain-containing protein</fullName>
    </submittedName>
</protein>
<dbReference type="InterPro" id="IPR006674">
    <property type="entry name" value="HD_domain"/>
</dbReference>
<dbReference type="Proteomes" id="UP000509594">
    <property type="component" value="Chromosome"/>
</dbReference>
<keyword evidence="3" id="KW-1185">Reference proteome</keyword>
<dbReference type="CDD" id="cd00077">
    <property type="entry name" value="HDc"/>
    <property type="match status" value="1"/>
</dbReference>
<dbReference type="Gene3D" id="1.10.3210.10">
    <property type="entry name" value="Hypothetical protein af1432"/>
    <property type="match status" value="1"/>
</dbReference>
<dbReference type="RefSeq" id="WP_176964564.1">
    <property type="nucleotide sequence ID" value="NZ_CP058215.1"/>
</dbReference>
<evidence type="ECO:0000313" key="3">
    <source>
        <dbReference type="Proteomes" id="UP000509594"/>
    </source>
</evidence>